<feature type="non-terminal residue" evidence="1">
    <location>
        <position position="1"/>
    </location>
</feature>
<evidence type="ECO:0000313" key="1">
    <source>
        <dbReference type="EMBL" id="GAI54193.1"/>
    </source>
</evidence>
<reference evidence="1" key="1">
    <citation type="journal article" date="2014" name="Front. Microbiol.">
        <title>High frequency of phylogenetically diverse reductive dehalogenase-homologous genes in deep subseafloor sedimentary metagenomes.</title>
        <authorList>
            <person name="Kawai M."/>
            <person name="Futagami T."/>
            <person name="Toyoda A."/>
            <person name="Takaki Y."/>
            <person name="Nishi S."/>
            <person name="Hori S."/>
            <person name="Arai W."/>
            <person name="Tsubouchi T."/>
            <person name="Morono Y."/>
            <person name="Uchiyama I."/>
            <person name="Ito T."/>
            <person name="Fujiyama A."/>
            <person name="Inagaki F."/>
            <person name="Takami H."/>
        </authorList>
    </citation>
    <scope>NUCLEOTIDE SEQUENCE</scope>
    <source>
        <strain evidence="1">Expedition CK06-06</strain>
    </source>
</reference>
<dbReference type="EMBL" id="BARV01039118">
    <property type="protein sequence ID" value="GAI54193.1"/>
    <property type="molecule type" value="Genomic_DNA"/>
</dbReference>
<dbReference type="AlphaFoldDB" id="X1PEC8"/>
<name>X1PEC8_9ZZZZ</name>
<gene>
    <name evidence="1" type="ORF">S06H3_60050</name>
</gene>
<sequence>AHIYINGGEYEVKLYAISASGCIDTFKISDIVIGIPSLAEIPNVFSPNGDGYNDIFIVQTQEIISFRGIILNIKGETLYEWNDPVAGWDGKINRGNLAMPGVYYCIVKCVGEDGKKYEFGDVFHLVRE</sequence>
<proteinExistence type="predicted"/>
<comment type="caution">
    <text evidence="1">The sequence shown here is derived from an EMBL/GenBank/DDBJ whole genome shotgun (WGS) entry which is preliminary data.</text>
</comment>
<protein>
    <recommendedName>
        <fullName evidence="2">Gliding motility-associated C-terminal domain-containing protein</fullName>
    </recommendedName>
</protein>
<organism evidence="1">
    <name type="scientific">marine sediment metagenome</name>
    <dbReference type="NCBI Taxonomy" id="412755"/>
    <lineage>
        <taxon>unclassified sequences</taxon>
        <taxon>metagenomes</taxon>
        <taxon>ecological metagenomes</taxon>
    </lineage>
</organism>
<accession>X1PEC8</accession>
<evidence type="ECO:0008006" key="2">
    <source>
        <dbReference type="Google" id="ProtNLM"/>
    </source>
</evidence>
<dbReference type="Pfam" id="PF13585">
    <property type="entry name" value="CHU_C"/>
    <property type="match status" value="1"/>
</dbReference>